<dbReference type="GO" id="GO:0005737">
    <property type="term" value="C:cytoplasm"/>
    <property type="evidence" value="ECO:0007669"/>
    <property type="project" value="UniProtKB-SubCell"/>
</dbReference>
<comment type="subcellular location">
    <subcellularLocation>
        <location evidence="1">Cytoplasm</location>
    </subcellularLocation>
</comment>
<dbReference type="GO" id="GO:0046872">
    <property type="term" value="F:metal ion binding"/>
    <property type="evidence" value="ECO:0007669"/>
    <property type="project" value="UniProtKB-KW"/>
</dbReference>
<evidence type="ECO:0000256" key="6">
    <source>
        <dbReference type="ARBA" id="ARBA00022723"/>
    </source>
</evidence>
<name>A0A6J6DCX4_9ZZZZ</name>
<comment type="similarity">
    <text evidence="2">Belongs to the TsaE family.</text>
</comment>
<evidence type="ECO:0000256" key="8">
    <source>
        <dbReference type="ARBA" id="ARBA00022840"/>
    </source>
</evidence>
<evidence type="ECO:0000256" key="7">
    <source>
        <dbReference type="ARBA" id="ARBA00022741"/>
    </source>
</evidence>
<keyword evidence="4" id="KW-0963">Cytoplasm</keyword>
<dbReference type="PANTHER" id="PTHR33540:SF2">
    <property type="entry name" value="TRNA THREONYLCARBAMOYLADENOSINE BIOSYNTHESIS PROTEIN TSAE"/>
    <property type="match status" value="1"/>
</dbReference>
<dbReference type="GO" id="GO:0005524">
    <property type="term" value="F:ATP binding"/>
    <property type="evidence" value="ECO:0007669"/>
    <property type="project" value="UniProtKB-KW"/>
</dbReference>
<evidence type="ECO:0000256" key="3">
    <source>
        <dbReference type="ARBA" id="ARBA00019010"/>
    </source>
</evidence>
<keyword evidence="5" id="KW-0819">tRNA processing</keyword>
<accession>A0A6J6DCX4</accession>
<dbReference type="PANTHER" id="PTHR33540">
    <property type="entry name" value="TRNA THREONYLCARBAMOYLADENOSINE BIOSYNTHESIS PROTEIN TSAE"/>
    <property type="match status" value="1"/>
</dbReference>
<organism evidence="11">
    <name type="scientific">freshwater metagenome</name>
    <dbReference type="NCBI Taxonomy" id="449393"/>
    <lineage>
        <taxon>unclassified sequences</taxon>
        <taxon>metagenomes</taxon>
        <taxon>ecological metagenomes</taxon>
    </lineage>
</organism>
<evidence type="ECO:0000313" key="11">
    <source>
        <dbReference type="EMBL" id="CAB4561791.1"/>
    </source>
</evidence>
<reference evidence="11" key="1">
    <citation type="submission" date="2020-05" db="EMBL/GenBank/DDBJ databases">
        <authorList>
            <person name="Chiriac C."/>
            <person name="Salcher M."/>
            <person name="Ghai R."/>
            <person name="Kavagutti S V."/>
        </authorList>
    </citation>
    <scope>NUCLEOTIDE SEQUENCE</scope>
</reference>
<evidence type="ECO:0000256" key="1">
    <source>
        <dbReference type="ARBA" id="ARBA00004496"/>
    </source>
</evidence>
<keyword evidence="9" id="KW-0460">Magnesium</keyword>
<evidence type="ECO:0000256" key="5">
    <source>
        <dbReference type="ARBA" id="ARBA00022694"/>
    </source>
</evidence>
<dbReference type="Gene3D" id="3.40.50.300">
    <property type="entry name" value="P-loop containing nucleotide triphosphate hydrolases"/>
    <property type="match status" value="1"/>
</dbReference>
<protein>
    <recommendedName>
        <fullName evidence="3">tRNA threonylcarbamoyladenosine biosynthesis protein TsaE</fullName>
    </recommendedName>
    <alternativeName>
        <fullName evidence="10">t(6)A37 threonylcarbamoyladenosine biosynthesis protein TsaE</fullName>
    </alternativeName>
</protein>
<dbReference type="GO" id="GO:0002949">
    <property type="term" value="P:tRNA threonylcarbamoyladenosine modification"/>
    <property type="evidence" value="ECO:0007669"/>
    <property type="project" value="InterPro"/>
</dbReference>
<keyword evidence="6" id="KW-0479">Metal-binding</keyword>
<dbReference type="AlphaFoldDB" id="A0A6J6DCX4"/>
<sequence length="152" mass="16629">MYYPVTMHHVSSAEEMFNLGKRIGAQCRPGDQILLVGPLGAGKTLLAQGIGAALGIEEITSPTFVIARNHAGQVPIVHVDLYRLLDSPNMSAAIEDLDLEVDADKSVTIIEWASPEYSALQADRLEITIDRTTDLRQVSIKPIGQRWSTFSL</sequence>
<evidence type="ECO:0000256" key="4">
    <source>
        <dbReference type="ARBA" id="ARBA00022490"/>
    </source>
</evidence>
<dbReference type="Pfam" id="PF02367">
    <property type="entry name" value="TsaE"/>
    <property type="match status" value="1"/>
</dbReference>
<evidence type="ECO:0000256" key="10">
    <source>
        <dbReference type="ARBA" id="ARBA00032441"/>
    </source>
</evidence>
<dbReference type="SUPFAM" id="SSF52540">
    <property type="entry name" value="P-loop containing nucleoside triphosphate hydrolases"/>
    <property type="match status" value="1"/>
</dbReference>
<keyword evidence="7" id="KW-0547">Nucleotide-binding</keyword>
<dbReference type="InterPro" id="IPR027417">
    <property type="entry name" value="P-loop_NTPase"/>
</dbReference>
<dbReference type="InterPro" id="IPR003442">
    <property type="entry name" value="T6A_TsaE"/>
</dbReference>
<proteinExistence type="inferred from homology"/>
<keyword evidence="8" id="KW-0067">ATP-binding</keyword>
<dbReference type="NCBIfam" id="TIGR00150">
    <property type="entry name" value="T6A_YjeE"/>
    <property type="match status" value="1"/>
</dbReference>
<evidence type="ECO:0000256" key="9">
    <source>
        <dbReference type="ARBA" id="ARBA00022842"/>
    </source>
</evidence>
<gene>
    <name evidence="11" type="ORF">UFOPK1643_00227</name>
</gene>
<evidence type="ECO:0000256" key="2">
    <source>
        <dbReference type="ARBA" id="ARBA00007599"/>
    </source>
</evidence>
<dbReference type="EMBL" id="CAEZTK010000009">
    <property type="protein sequence ID" value="CAB4561791.1"/>
    <property type="molecule type" value="Genomic_DNA"/>
</dbReference>